<dbReference type="AlphaFoldDB" id="A0A5K3G0K9"/>
<reference evidence="1" key="1">
    <citation type="submission" date="2019-11" db="UniProtKB">
        <authorList>
            <consortium name="WormBaseParasite"/>
        </authorList>
    </citation>
    <scope>IDENTIFICATION</scope>
</reference>
<dbReference type="WBParaSite" id="MCU_013843-RA">
    <property type="protein sequence ID" value="MCU_013843-RA"/>
    <property type="gene ID" value="MCU_013843"/>
</dbReference>
<evidence type="ECO:0000313" key="1">
    <source>
        <dbReference type="WBParaSite" id="MCU_013843-RA"/>
    </source>
</evidence>
<organism evidence="1">
    <name type="scientific">Mesocestoides corti</name>
    <name type="common">Flatworm</name>
    <dbReference type="NCBI Taxonomy" id="53468"/>
    <lineage>
        <taxon>Eukaryota</taxon>
        <taxon>Metazoa</taxon>
        <taxon>Spiralia</taxon>
        <taxon>Lophotrochozoa</taxon>
        <taxon>Platyhelminthes</taxon>
        <taxon>Cestoda</taxon>
        <taxon>Eucestoda</taxon>
        <taxon>Cyclophyllidea</taxon>
        <taxon>Mesocestoididae</taxon>
        <taxon>Mesocestoides</taxon>
    </lineage>
</organism>
<sequence>MVQKIFDMLTSDTTTSTRTICRNASNRPVKSPTAPTMLPLSSLSPLRVCTHTSEEY</sequence>
<proteinExistence type="predicted"/>
<protein>
    <submittedName>
        <fullName evidence="1">Uncharacterized protein</fullName>
    </submittedName>
</protein>
<accession>A0A5K3G0K9</accession>
<name>A0A5K3G0K9_MESCO</name>